<dbReference type="Pfam" id="PF13646">
    <property type="entry name" value="HEAT_2"/>
    <property type="match status" value="2"/>
</dbReference>
<evidence type="ECO:0000313" key="3">
    <source>
        <dbReference type="EMBL" id="UXI68882.1"/>
    </source>
</evidence>
<feature type="chain" id="PRO_5047430030" evidence="2">
    <location>
        <begin position="23"/>
        <end position="413"/>
    </location>
</feature>
<dbReference type="InterPro" id="IPR011990">
    <property type="entry name" value="TPR-like_helical_dom_sf"/>
</dbReference>
<reference evidence="3" key="1">
    <citation type="submission" date="2022-09" db="EMBL/GenBank/DDBJ databases">
        <title>Tahibacter sp. nov., isolated from a fresh water.</title>
        <authorList>
            <person name="Baek J.H."/>
            <person name="Lee J.K."/>
            <person name="Kim J.M."/>
            <person name="Jeon C.O."/>
        </authorList>
    </citation>
    <scope>NUCLEOTIDE SEQUENCE</scope>
    <source>
        <strain evidence="3">W38</strain>
    </source>
</reference>
<dbReference type="RefSeq" id="WP_261695841.1">
    <property type="nucleotide sequence ID" value="NZ_CP104694.1"/>
</dbReference>
<dbReference type="Gene3D" id="1.25.10.10">
    <property type="entry name" value="Leucine-rich Repeat Variant"/>
    <property type="match status" value="2"/>
</dbReference>
<dbReference type="EMBL" id="CP104694">
    <property type="protein sequence ID" value="UXI68882.1"/>
    <property type="molecule type" value="Genomic_DNA"/>
</dbReference>
<dbReference type="PANTHER" id="PTHR12697:SF5">
    <property type="entry name" value="DEOXYHYPUSINE HYDROXYLASE"/>
    <property type="match status" value="1"/>
</dbReference>
<proteinExistence type="predicted"/>
<feature type="signal peptide" evidence="2">
    <location>
        <begin position="1"/>
        <end position="22"/>
    </location>
</feature>
<sequence>MTLRVVKNAMATALLIALSAGAAALPQANGDMAPHDKELEALYWRGHEALKESNWPVALERFRRLEAQLVEKEPKAADAAVYWQAYALVQARRIDEARRTVERLHEKYPESRWNKDAVTLIRQTQPTPPPGSVDALGDDELADTAIMALMSAPEERAIPLLQKVLRGKYSEKVKKRALFVLSQFETSEARTIIANVARDGSPSMRNEAIRMLGISGDSSAIERLSEIYRNAPVEVRREVMQAWLVADRPDLLRDAAKEETDENVRRDAINALGAMGATTELASILDDLPDEESQRAIVHALGVGGDVEQLRRIAESAKSESIRKEALQAIGIAGSDAASKVLIDLYGKSDAPGWHESVLQGLMVAGNTKALRQLYTIAKTREEKQQILKILTASGDDAALDVIEEAINKGENP</sequence>
<dbReference type="InterPro" id="IPR004155">
    <property type="entry name" value="PBS_lyase_HEAT"/>
</dbReference>
<evidence type="ECO:0000256" key="1">
    <source>
        <dbReference type="ARBA" id="ARBA00022729"/>
    </source>
</evidence>
<evidence type="ECO:0000256" key="2">
    <source>
        <dbReference type="SAM" id="SignalP"/>
    </source>
</evidence>
<evidence type="ECO:0000313" key="4">
    <source>
        <dbReference type="Proteomes" id="UP001064632"/>
    </source>
</evidence>
<keyword evidence="4" id="KW-1185">Reference proteome</keyword>
<gene>
    <name evidence="3" type="ORF">N4264_04290</name>
</gene>
<dbReference type="SUPFAM" id="SSF48371">
    <property type="entry name" value="ARM repeat"/>
    <property type="match status" value="1"/>
</dbReference>
<dbReference type="SUPFAM" id="SSF48435">
    <property type="entry name" value="Bacterial muramidases"/>
    <property type="match status" value="1"/>
</dbReference>
<accession>A0ABY6BGH6</accession>
<dbReference type="SMART" id="SM00567">
    <property type="entry name" value="EZ_HEAT"/>
    <property type="match status" value="5"/>
</dbReference>
<dbReference type="Gene3D" id="1.25.40.10">
    <property type="entry name" value="Tetratricopeptide repeat domain"/>
    <property type="match status" value="1"/>
</dbReference>
<protein>
    <submittedName>
        <fullName evidence="3">HEAT repeat domain-containing protein</fullName>
    </submittedName>
</protein>
<dbReference type="InterPro" id="IPR011989">
    <property type="entry name" value="ARM-like"/>
</dbReference>
<keyword evidence="1 2" id="KW-0732">Signal</keyword>
<name>A0ABY6BGH6_9GAMM</name>
<dbReference type="Proteomes" id="UP001064632">
    <property type="component" value="Chromosome"/>
</dbReference>
<dbReference type="InterPro" id="IPR008939">
    <property type="entry name" value="Lytic_TGlycosylase_superhlx_U"/>
</dbReference>
<organism evidence="3 4">
    <name type="scientific">Tahibacter amnicola</name>
    <dbReference type="NCBI Taxonomy" id="2976241"/>
    <lineage>
        <taxon>Bacteria</taxon>
        <taxon>Pseudomonadati</taxon>
        <taxon>Pseudomonadota</taxon>
        <taxon>Gammaproteobacteria</taxon>
        <taxon>Lysobacterales</taxon>
        <taxon>Rhodanobacteraceae</taxon>
        <taxon>Tahibacter</taxon>
    </lineage>
</organism>
<dbReference type="PANTHER" id="PTHR12697">
    <property type="entry name" value="PBS LYASE HEAT-LIKE PROTEIN"/>
    <property type="match status" value="1"/>
</dbReference>
<dbReference type="InterPro" id="IPR016024">
    <property type="entry name" value="ARM-type_fold"/>
</dbReference>